<protein>
    <submittedName>
        <fullName evidence="1">Uncharacterized protein</fullName>
    </submittedName>
</protein>
<evidence type="ECO:0000313" key="1">
    <source>
        <dbReference type="EMBL" id="MBM3281861.1"/>
    </source>
</evidence>
<comment type="caution">
    <text evidence="1">The sequence shown here is derived from an EMBL/GenBank/DDBJ whole genome shotgun (WGS) entry which is preliminary data.</text>
</comment>
<dbReference type="EMBL" id="VGJJ01000003">
    <property type="protein sequence ID" value="MBM3281861.1"/>
    <property type="molecule type" value="Genomic_DNA"/>
</dbReference>
<dbReference type="AlphaFoldDB" id="A0A8T4C622"/>
<accession>A0A8T4C622</accession>
<dbReference type="Proteomes" id="UP000774699">
    <property type="component" value="Unassembled WGS sequence"/>
</dbReference>
<gene>
    <name evidence="1" type="ORF">FJY86_00785</name>
</gene>
<sequence length="150" mass="16567">MATFLFLLILVGLFTYSQNTQTAAQETINRRSLDNVTSNIAEFIIKNPGIPANWELLGDINSVTQFGLAQKDRVLDDQKVVAFVNYANTDYTTIKSRLNIPAYEFYVTLEGGASLSAGQPAPLTRPVSVVQRLVTINGVETIFTLTIYES</sequence>
<name>A0A8T4C622_9ARCH</name>
<evidence type="ECO:0000313" key="2">
    <source>
        <dbReference type="Proteomes" id="UP000774699"/>
    </source>
</evidence>
<proteinExistence type="predicted"/>
<reference evidence="1" key="1">
    <citation type="submission" date="2019-03" db="EMBL/GenBank/DDBJ databases">
        <title>Lake Tanganyika Metagenome-Assembled Genomes (MAGs).</title>
        <authorList>
            <person name="Tran P."/>
        </authorList>
    </citation>
    <scope>NUCLEOTIDE SEQUENCE</scope>
    <source>
        <strain evidence="1">M_DeepCast_50m_m2_156</strain>
    </source>
</reference>
<organism evidence="1 2">
    <name type="scientific">Candidatus Iainarchaeum sp</name>
    <dbReference type="NCBI Taxonomy" id="3101447"/>
    <lineage>
        <taxon>Archaea</taxon>
        <taxon>Candidatus Iainarchaeota</taxon>
        <taxon>Candidatus Iainarchaeia</taxon>
        <taxon>Candidatus Iainarchaeales</taxon>
        <taxon>Candidatus Iainarchaeaceae</taxon>
        <taxon>Candidatus Iainarchaeum</taxon>
    </lineage>
</organism>